<keyword evidence="7" id="KW-1185">Reference proteome</keyword>
<keyword evidence="3" id="KW-0804">Transcription</keyword>
<feature type="DNA-binding region" description="H-T-H motif" evidence="4">
    <location>
        <begin position="56"/>
        <end position="75"/>
    </location>
</feature>
<dbReference type="SUPFAM" id="SSF48498">
    <property type="entry name" value="Tetracyclin repressor-like, C-terminal domain"/>
    <property type="match status" value="1"/>
</dbReference>
<evidence type="ECO:0000256" key="4">
    <source>
        <dbReference type="PROSITE-ProRule" id="PRU00335"/>
    </source>
</evidence>
<evidence type="ECO:0000313" key="6">
    <source>
        <dbReference type="EMBL" id="MBB3770936.1"/>
    </source>
</evidence>
<feature type="domain" description="HTH tetR-type" evidence="5">
    <location>
        <begin position="33"/>
        <end position="93"/>
    </location>
</feature>
<accession>A0A839Z8C8</accession>
<dbReference type="RefSeq" id="WP_246339918.1">
    <property type="nucleotide sequence ID" value="NZ_JACICD010000002.1"/>
</dbReference>
<dbReference type="EMBL" id="JACICD010000002">
    <property type="protein sequence ID" value="MBB3770936.1"/>
    <property type="molecule type" value="Genomic_DNA"/>
</dbReference>
<dbReference type="Pfam" id="PF00440">
    <property type="entry name" value="TetR_N"/>
    <property type="match status" value="1"/>
</dbReference>
<sequence length="237" mass="25947">MTAISATRSAATPAIAMAATADAKPARKRLQPAERRAIILQTALKLFAQQHYSIVTVRDIAQACGINVGLLYHYFDNKDDLVRRALGHAIEQLVVSYEARRAAGLEPLAEILAWLDTHIELAATLEQMVKLMADYANSNIRDEEIDGLIAGFYDGEKRVLEGALRRGIEAGRFGPLDVPRVARRIGLMLDGIFYASASRRDDRIEDDIRDLADLVGGMLGVGDGAAAGHRAERRKEP</sequence>
<dbReference type="PROSITE" id="PS50977">
    <property type="entry name" value="HTH_TETR_2"/>
    <property type="match status" value="1"/>
</dbReference>
<dbReference type="PRINTS" id="PR00455">
    <property type="entry name" value="HTHTETR"/>
</dbReference>
<dbReference type="InterPro" id="IPR009057">
    <property type="entry name" value="Homeodomain-like_sf"/>
</dbReference>
<dbReference type="GO" id="GO:0000976">
    <property type="term" value="F:transcription cis-regulatory region binding"/>
    <property type="evidence" value="ECO:0007669"/>
    <property type="project" value="TreeGrafter"/>
</dbReference>
<keyword evidence="2 4" id="KW-0238">DNA-binding</keyword>
<reference evidence="6 7" key="1">
    <citation type="submission" date="2020-08" db="EMBL/GenBank/DDBJ databases">
        <title>Genomic Encyclopedia of Type Strains, Phase IV (KMG-IV): sequencing the most valuable type-strain genomes for metagenomic binning, comparative biology and taxonomic classification.</title>
        <authorList>
            <person name="Goeker M."/>
        </authorList>
    </citation>
    <scope>NUCLEOTIDE SEQUENCE [LARGE SCALE GENOMIC DNA]</scope>
    <source>
        <strain evidence="6 7">DSM 5895</strain>
    </source>
</reference>
<evidence type="ECO:0000256" key="3">
    <source>
        <dbReference type="ARBA" id="ARBA00023163"/>
    </source>
</evidence>
<evidence type="ECO:0000259" key="5">
    <source>
        <dbReference type="PROSITE" id="PS50977"/>
    </source>
</evidence>
<dbReference type="AlphaFoldDB" id="A0A839Z8C8"/>
<dbReference type="PANTHER" id="PTHR30055:SF234">
    <property type="entry name" value="HTH-TYPE TRANSCRIPTIONAL REGULATOR BETI"/>
    <property type="match status" value="1"/>
</dbReference>
<dbReference type="Proteomes" id="UP000533469">
    <property type="component" value="Unassembled WGS sequence"/>
</dbReference>
<gene>
    <name evidence="6" type="ORF">FHS55_001531</name>
</gene>
<dbReference type="PANTHER" id="PTHR30055">
    <property type="entry name" value="HTH-TYPE TRANSCRIPTIONAL REGULATOR RUTR"/>
    <property type="match status" value="1"/>
</dbReference>
<comment type="caution">
    <text evidence="6">The sequence shown here is derived from an EMBL/GenBank/DDBJ whole genome shotgun (WGS) entry which is preliminary data.</text>
</comment>
<evidence type="ECO:0000313" key="7">
    <source>
        <dbReference type="Proteomes" id="UP000533469"/>
    </source>
</evidence>
<dbReference type="Gene3D" id="1.10.357.10">
    <property type="entry name" value="Tetracycline Repressor, domain 2"/>
    <property type="match status" value="1"/>
</dbReference>
<protein>
    <submittedName>
        <fullName evidence="6">AcrR family transcriptional regulator</fullName>
    </submittedName>
</protein>
<evidence type="ECO:0000256" key="2">
    <source>
        <dbReference type="ARBA" id="ARBA00023125"/>
    </source>
</evidence>
<organism evidence="6 7">
    <name type="scientific">Ancylobacter tetraedralis</name>
    <dbReference type="NCBI Taxonomy" id="217068"/>
    <lineage>
        <taxon>Bacteria</taxon>
        <taxon>Pseudomonadati</taxon>
        <taxon>Pseudomonadota</taxon>
        <taxon>Alphaproteobacteria</taxon>
        <taxon>Hyphomicrobiales</taxon>
        <taxon>Xanthobacteraceae</taxon>
        <taxon>Ancylobacter</taxon>
    </lineage>
</organism>
<keyword evidence="1" id="KW-0805">Transcription regulation</keyword>
<dbReference type="InterPro" id="IPR001647">
    <property type="entry name" value="HTH_TetR"/>
</dbReference>
<proteinExistence type="predicted"/>
<dbReference type="InterPro" id="IPR050109">
    <property type="entry name" value="HTH-type_TetR-like_transc_reg"/>
</dbReference>
<name>A0A839Z8C8_9HYPH</name>
<dbReference type="GO" id="GO:0003700">
    <property type="term" value="F:DNA-binding transcription factor activity"/>
    <property type="evidence" value="ECO:0007669"/>
    <property type="project" value="TreeGrafter"/>
</dbReference>
<dbReference type="SUPFAM" id="SSF46689">
    <property type="entry name" value="Homeodomain-like"/>
    <property type="match status" value="1"/>
</dbReference>
<evidence type="ECO:0000256" key="1">
    <source>
        <dbReference type="ARBA" id="ARBA00023015"/>
    </source>
</evidence>
<dbReference type="InterPro" id="IPR036271">
    <property type="entry name" value="Tet_transcr_reg_TetR-rel_C_sf"/>
</dbReference>